<protein>
    <recommendedName>
        <fullName evidence="3">Lipoprotein</fullName>
    </recommendedName>
</protein>
<evidence type="ECO:0000313" key="2">
    <source>
        <dbReference type="Proteomes" id="UP000646484"/>
    </source>
</evidence>
<dbReference type="Proteomes" id="UP000646484">
    <property type="component" value="Unassembled WGS sequence"/>
</dbReference>
<dbReference type="RefSeq" id="WP_186978081.1">
    <property type="nucleotide sequence ID" value="NZ_JACOOH010000009.1"/>
</dbReference>
<name>A0ABR7D538_9BACT</name>
<evidence type="ECO:0000313" key="1">
    <source>
        <dbReference type="EMBL" id="MBC5623076.1"/>
    </source>
</evidence>
<dbReference type="EMBL" id="JACOOH010000009">
    <property type="protein sequence ID" value="MBC5623076.1"/>
    <property type="molecule type" value="Genomic_DNA"/>
</dbReference>
<reference evidence="1 2" key="1">
    <citation type="submission" date="2020-08" db="EMBL/GenBank/DDBJ databases">
        <title>Genome public.</title>
        <authorList>
            <person name="Liu C."/>
            <person name="Sun Q."/>
        </authorList>
    </citation>
    <scope>NUCLEOTIDE SEQUENCE [LARGE SCALE GENOMIC DNA]</scope>
    <source>
        <strain evidence="1 2">NSJ-56</strain>
    </source>
</reference>
<comment type="caution">
    <text evidence="1">The sequence shown here is derived from an EMBL/GenBank/DDBJ whole genome shotgun (WGS) entry which is preliminary data.</text>
</comment>
<keyword evidence="2" id="KW-1185">Reference proteome</keyword>
<sequence>MRKVLVAVFCLFLFGACSQKSEMEQTEIPERGLELAVRSGEGVVPEEGMSASVYDLTYLKSDEVCEPVYFAAGEPIAFRDLDAGEHTFFVLGNDREEQSNYVVLRDKDKKVLFLQSDYYTLPELFGGVARVDGANASETVVMNRLVGGLVVNVVNKDEFYAMHIYFDRPELDEIQMNDYTIIPQWDSYNLEGGYECYCFPTKNVVSGTVIVYDEYKNESYFDFKSEKCIERNKKLELNITLVPGSSIARSGDAGNKAVCEEKVSDL</sequence>
<proteinExistence type="predicted"/>
<dbReference type="PROSITE" id="PS51257">
    <property type="entry name" value="PROKAR_LIPOPROTEIN"/>
    <property type="match status" value="1"/>
</dbReference>
<gene>
    <name evidence="1" type="ORF">H8S64_18440</name>
</gene>
<accession>A0ABR7D538</accession>
<organism evidence="1 2">
    <name type="scientific">Butyricimonas hominis</name>
    <dbReference type="NCBI Taxonomy" id="2763032"/>
    <lineage>
        <taxon>Bacteria</taxon>
        <taxon>Pseudomonadati</taxon>
        <taxon>Bacteroidota</taxon>
        <taxon>Bacteroidia</taxon>
        <taxon>Bacteroidales</taxon>
        <taxon>Odoribacteraceae</taxon>
        <taxon>Butyricimonas</taxon>
    </lineage>
</organism>
<evidence type="ECO:0008006" key="3">
    <source>
        <dbReference type="Google" id="ProtNLM"/>
    </source>
</evidence>